<evidence type="ECO:0000313" key="2">
    <source>
        <dbReference type="Proteomes" id="UP000466535"/>
    </source>
</evidence>
<keyword evidence="2" id="KW-1185">Reference proteome</keyword>
<dbReference type="Proteomes" id="UP000466535">
    <property type="component" value="Unassembled WGS sequence"/>
</dbReference>
<sequence length="88" mass="10096">MANQDVNAKDAIETVEQYLSNYPVSSNRITDVVTSSNMAYIHGELHRRERFFPDRDSDINGFDFVGPIRWYKSGFDIVYSVVLVDDGM</sequence>
<comment type="caution">
    <text evidence="1">The sequence shown here is derived from an EMBL/GenBank/DDBJ whole genome shotgun (WGS) entry which is preliminary data.</text>
</comment>
<gene>
    <name evidence="1" type="ORF">GRX03_01060</name>
</gene>
<dbReference type="AlphaFoldDB" id="A0A6B0T5N2"/>
<name>A0A6B0T5N2_9EURY</name>
<proteinExistence type="predicted"/>
<dbReference type="EMBL" id="WUUT01000001">
    <property type="protein sequence ID" value="MXR50200.1"/>
    <property type="molecule type" value="Genomic_DNA"/>
</dbReference>
<dbReference type="RefSeq" id="WP_159762354.1">
    <property type="nucleotide sequence ID" value="NZ_WUUT01000001.1"/>
</dbReference>
<evidence type="ECO:0000313" key="1">
    <source>
        <dbReference type="EMBL" id="MXR50200.1"/>
    </source>
</evidence>
<reference evidence="1 2" key="1">
    <citation type="submission" date="2019-12" db="EMBL/GenBank/DDBJ databases">
        <title>Isolation and characterization of three novel carbon monoxide-oxidizing members of Halobacteria from salione crusts and soils.</title>
        <authorList>
            <person name="Myers M.R."/>
            <person name="King G.M."/>
        </authorList>
    </citation>
    <scope>NUCLEOTIDE SEQUENCE [LARGE SCALE GENOMIC DNA]</scope>
    <source>
        <strain evidence="1 2">WSH3</strain>
    </source>
</reference>
<organism evidence="1 2">
    <name type="scientific">Halovenus carboxidivorans</name>
    <dbReference type="NCBI Taxonomy" id="2692199"/>
    <lineage>
        <taxon>Archaea</taxon>
        <taxon>Methanobacteriati</taxon>
        <taxon>Methanobacteriota</taxon>
        <taxon>Stenosarchaea group</taxon>
        <taxon>Halobacteria</taxon>
        <taxon>Halobacteriales</taxon>
        <taxon>Haloarculaceae</taxon>
        <taxon>Halovenus</taxon>
    </lineage>
</organism>
<accession>A0A6B0T5N2</accession>
<protein>
    <submittedName>
        <fullName evidence="1">Uncharacterized protein</fullName>
    </submittedName>
</protein>